<evidence type="ECO:0000313" key="3">
    <source>
        <dbReference type="Proteomes" id="UP001150538"/>
    </source>
</evidence>
<accession>A0A9W7ZPN7</accession>
<organism evidence="2 3">
    <name type="scientific">Mycoemilia scoparia</name>
    <dbReference type="NCBI Taxonomy" id="417184"/>
    <lineage>
        <taxon>Eukaryota</taxon>
        <taxon>Fungi</taxon>
        <taxon>Fungi incertae sedis</taxon>
        <taxon>Zoopagomycota</taxon>
        <taxon>Kickxellomycotina</taxon>
        <taxon>Kickxellomycetes</taxon>
        <taxon>Kickxellales</taxon>
        <taxon>Kickxellaceae</taxon>
        <taxon>Mycoemilia</taxon>
    </lineage>
</organism>
<name>A0A9W7ZPN7_9FUNG</name>
<gene>
    <name evidence="2" type="ORF">H4219_005000</name>
</gene>
<evidence type="ECO:0000313" key="2">
    <source>
        <dbReference type="EMBL" id="KAJ1913920.1"/>
    </source>
</evidence>
<evidence type="ECO:0000256" key="1">
    <source>
        <dbReference type="SAM" id="SignalP"/>
    </source>
</evidence>
<reference evidence="2" key="1">
    <citation type="submission" date="2022-07" db="EMBL/GenBank/DDBJ databases">
        <title>Phylogenomic reconstructions and comparative analyses of Kickxellomycotina fungi.</title>
        <authorList>
            <person name="Reynolds N.K."/>
            <person name="Stajich J.E."/>
            <person name="Barry K."/>
            <person name="Grigoriev I.V."/>
            <person name="Crous P."/>
            <person name="Smith M.E."/>
        </authorList>
    </citation>
    <scope>NUCLEOTIDE SEQUENCE</scope>
    <source>
        <strain evidence="2">NBRC 100468</strain>
    </source>
</reference>
<keyword evidence="1" id="KW-0732">Signal</keyword>
<dbReference type="Proteomes" id="UP001150538">
    <property type="component" value="Unassembled WGS sequence"/>
</dbReference>
<comment type="caution">
    <text evidence="2">The sequence shown here is derived from an EMBL/GenBank/DDBJ whole genome shotgun (WGS) entry which is preliminary data.</text>
</comment>
<protein>
    <submittedName>
        <fullName evidence="2">Uncharacterized protein</fullName>
    </submittedName>
</protein>
<proteinExistence type="predicted"/>
<keyword evidence="3" id="KW-1185">Reference proteome</keyword>
<feature type="signal peptide" evidence="1">
    <location>
        <begin position="1"/>
        <end position="32"/>
    </location>
</feature>
<dbReference type="EMBL" id="JANBPU010000230">
    <property type="protein sequence ID" value="KAJ1913920.1"/>
    <property type="molecule type" value="Genomic_DNA"/>
</dbReference>
<dbReference type="AlphaFoldDB" id="A0A9W7ZPN7"/>
<sequence>MHFLPGKTMSKALISLFVALLASTMMMAQVRAYEYGDQICVQAKTDHLSFVLAHDGSKFNVQENCGARECVQNGIAYKTRAYCKSQ</sequence>
<feature type="chain" id="PRO_5040922701" evidence="1">
    <location>
        <begin position="33"/>
        <end position="86"/>
    </location>
</feature>